<feature type="compositionally biased region" description="Basic residues" evidence="1">
    <location>
        <begin position="1"/>
        <end position="11"/>
    </location>
</feature>
<feature type="compositionally biased region" description="Polar residues" evidence="1">
    <location>
        <begin position="16"/>
        <end position="28"/>
    </location>
</feature>
<comment type="caution">
    <text evidence="2">The sequence shown here is derived from an EMBL/GenBank/DDBJ whole genome shotgun (WGS) entry which is preliminary data.</text>
</comment>
<gene>
    <name evidence="2" type="ORF">HAX54_036658</name>
</gene>
<organism evidence="2 3">
    <name type="scientific">Datura stramonium</name>
    <name type="common">Jimsonweed</name>
    <name type="synonym">Common thornapple</name>
    <dbReference type="NCBI Taxonomy" id="4076"/>
    <lineage>
        <taxon>Eukaryota</taxon>
        <taxon>Viridiplantae</taxon>
        <taxon>Streptophyta</taxon>
        <taxon>Embryophyta</taxon>
        <taxon>Tracheophyta</taxon>
        <taxon>Spermatophyta</taxon>
        <taxon>Magnoliopsida</taxon>
        <taxon>eudicotyledons</taxon>
        <taxon>Gunneridae</taxon>
        <taxon>Pentapetalae</taxon>
        <taxon>asterids</taxon>
        <taxon>lamiids</taxon>
        <taxon>Solanales</taxon>
        <taxon>Solanaceae</taxon>
        <taxon>Solanoideae</taxon>
        <taxon>Datureae</taxon>
        <taxon>Datura</taxon>
    </lineage>
</organism>
<protein>
    <submittedName>
        <fullName evidence="2">Uncharacterized protein</fullName>
    </submittedName>
</protein>
<evidence type="ECO:0000313" key="3">
    <source>
        <dbReference type="Proteomes" id="UP000823775"/>
    </source>
</evidence>
<sequence>MMGKHLRKKAVRSYSPAESSGNHPISSSPYIRYLLKDSVPRLKRPDQSPTSLRSFELLERSKLLRRLILFFNGDFKVFLGDYRWFFLVVIQTAGL</sequence>
<name>A0ABS8VJJ3_DATST</name>
<reference evidence="2 3" key="1">
    <citation type="journal article" date="2021" name="BMC Genomics">
        <title>Datura genome reveals duplications of psychoactive alkaloid biosynthetic genes and high mutation rate following tissue culture.</title>
        <authorList>
            <person name="Rajewski A."/>
            <person name="Carter-House D."/>
            <person name="Stajich J."/>
            <person name="Litt A."/>
        </authorList>
    </citation>
    <scope>NUCLEOTIDE SEQUENCE [LARGE SCALE GENOMIC DNA]</scope>
    <source>
        <strain evidence="2">AR-01</strain>
    </source>
</reference>
<accession>A0ABS8VJJ3</accession>
<dbReference type="Proteomes" id="UP000823775">
    <property type="component" value="Unassembled WGS sequence"/>
</dbReference>
<proteinExistence type="predicted"/>
<evidence type="ECO:0000313" key="2">
    <source>
        <dbReference type="EMBL" id="MCD9646647.1"/>
    </source>
</evidence>
<keyword evidence="3" id="KW-1185">Reference proteome</keyword>
<evidence type="ECO:0000256" key="1">
    <source>
        <dbReference type="SAM" id="MobiDB-lite"/>
    </source>
</evidence>
<feature type="region of interest" description="Disordered" evidence="1">
    <location>
        <begin position="1"/>
        <end position="28"/>
    </location>
</feature>
<dbReference type="EMBL" id="JACEIK010004878">
    <property type="protein sequence ID" value="MCD9646647.1"/>
    <property type="molecule type" value="Genomic_DNA"/>
</dbReference>